<sequence>MGDAHAIPPRRGSFGPRDGNPQHNNYRNRRDQGRRNPPDRRDGRLQQQQRGVARGYRGPPPPTLNAPVYMAPQSVRPTFGPSIGFSDVSSPCFFPAFPMDMYRSPTYMPPPPPQTGIMMPMPTIPLPALLVKQIDYYFSDDNLVKDDYLKSNMDNQGWVPISLIAGFPRVRTLTDNVEVILESLGDSSIVEVKEDKIRRRGEWMKWVRFPAHGWLDLGSPSSVVTNGNDGSLASSLQNIALEGKSSVDSAAEKNSQMEDSDPHGNSSERMASF</sequence>
<proteinExistence type="predicted"/>
<keyword evidence="2" id="KW-1185">Reference proteome</keyword>
<reference evidence="2" key="1">
    <citation type="journal article" date="2023" name="Front. Plant Sci.">
        <title>Chromosomal-level genome assembly of Melastoma candidum provides insights into trichome evolution.</title>
        <authorList>
            <person name="Zhong Y."/>
            <person name="Wu W."/>
            <person name="Sun C."/>
            <person name="Zou P."/>
            <person name="Liu Y."/>
            <person name="Dai S."/>
            <person name="Zhou R."/>
        </authorList>
    </citation>
    <scope>NUCLEOTIDE SEQUENCE [LARGE SCALE GENOMIC DNA]</scope>
</reference>
<protein>
    <submittedName>
        <fullName evidence="1">Uncharacterized protein</fullName>
    </submittedName>
</protein>
<organism evidence="1 2">
    <name type="scientific">Melastoma candidum</name>
    <dbReference type="NCBI Taxonomy" id="119954"/>
    <lineage>
        <taxon>Eukaryota</taxon>
        <taxon>Viridiplantae</taxon>
        <taxon>Streptophyta</taxon>
        <taxon>Embryophyta</taxon>
        <taxon>Tracheophyta</taxon>
        <taxon>Spermatophyta</taxon>
        <taxon>Magnoliopsida</taxon>
        <taxon>eudicotyledons</taxon>
        <taxon>Gunneridae</taxon>
        <taxon>Pentapetalae</taxon>
        <taxon>rosids</taxon>
        <taxon>malvids</taxon>
        <taxon>Myrtales</taxon>
        <taxon>Melastomataceae</taxon>
        <taxon>Melastomatoideae</taxon>
        <taxon>Melastomateae</taxon>
        <taxon>Melastoma</taxon>
    </lineage>
</organism>
<evidence type="ECO:0000313" key="2">
    <source>
        <dbReference type="Proteomes" id="UP001057402"/>
    </source>
</evidence>
<gene>
    <name evidence="1" type="ORF">MLD38_012840</name>
</gene>
<dbReference type="Proteomes" id="UP001057402">
    <property type="component" value="Chromosome 4"/>
</dbReference>
<accession>A0ACB9RG25</accession>
<comment type="caution">
    <text evidence="1">The sequence shown here is derived from an EMBL/GenBank/DDBJ whole genome shotgun (WGS) entry which is preliminary data.</text>
</comment>
<evidence type="ECO:0000313" key="1">
    <source>
        <dbReference type="EMBL" id="KAI4374902.1"/>
    </source>
</evidence>
<dbReference type="EMBL" id="CM042883">
    <property type="protein sequence ID" value="KAI4374902.1"/>
    <property type="molecule type" value="Genomic_DNA"/>
</dbReference>
<name>A0ACB9RG25_9MYRT</name>